<gene>
    <name evidence="1" type="ORF">HMPREF3202_00366</name>
</gene>
<dbReference type="EMBL" id="LTAG01000016">
    <property type="protein sequence ID" value="KXO18216.1"/>
    <property type="molecule type" value="Genomic_DNA"/>
</dbReference>
<reference evidence="1 2" key="1">
    <citation type="submission" date="2016-02" db="EMBL/GenBank/DDBJ databases">
        <authorList>
            <person name="Wen L."/>
            <person name="He K."/>
            <person name="Yang H."/>
        </authorList>
    </citation>
    <scope>NUCLEOTIDE SEQUENCE [LARGE SCALE GENOMIC DNA]</scope>
    <source>
        <strain evidence="1 2">GED7880</strain>
    </source>
</reference>
<protein>
    <submittedName>
        <fullName evidence="1">Uncharacterized protein</fullName>
    </submittedName>
</protein>
<dbReference type="STRING" id="28125.HMPREF3202_00366"/>
<dbReference type="PATRIC" id="fig|28125.4.peg.358"/>
<comment type="caution">
    <text evidence="1">The sequence shown here is derived from an EMBL/GenBank/DDBJ whole genome shotgun (WGS) entry which is preliminary data.</text>
</comment>
<evidence type="ECO:0000313" key="2">
    <source>
        <dbReference type="Proteomes" id="UP000070093"/>
    </source>
</evidence>
<accession>A0A137T0H9</accession>
<name>A0A137T0H9_9BACT</name>
<dbReference type="RefSeq" id="WP_061314513.1">
    <property type="nucleotide sequence ID" value="NZ_KQ965632.1"/>
</dbReference>
<evidence type="ECO:0000313" key="1">
    <source>
        <dbReference type="EMBL" id="KXO18216.1"/>
    </source>
</evidence>
<proteinExistence type="predicted"/>
<dbReference type="Proteomes" id="UP000070093">
    <property type="component" value="Unassembled WGS sequence"/>
</dbReference>
<organism evidence="1 2">
    <name type="scientific">Prevotella bivia</name>
    <dbReference type="NCBI Taxonomy" id="28125"/>
    <lineage>
        <taxon>Bacteria</taxon>
        <taxon>Pseudomonadati</taxon>
        <taxon>Bacteroidota</taxon>
        <taxon>Bacteroidia</taxon>
        <taxon>Bacteroidales</taxon>
        <taxon>Prevotellaceae</taxon>
        <taxon>Prevotella</taxon>
    </lineage>
</organism>
<sequence>MILKKKKYASPSIAVHKVKIEATMMAASGETTINNSDHAPGKVIHVYEQMAFFNFISFRFE</sequence>
<dbReference type="AlphaFoldDB" id="A0A137T0H9"/>